<dbReference type="AlphaFoldDB" id="A0A2U1AQM0"/>
<dbReference type="RefSeq" id="WP_133245224.1">
    <property type="nucleotide sequence ID" value="NZ_CABMMC010000029.1"/>
</dbReference>
<keyword evidence="2" id="KW-1185">Reference proteome</keyword>
<sequence>MVLPMSEIKLLSEWLNHDRPEIPWQTIDKLSAYWQQKRMVYPVGRERTTARCHCDMDHEEEVFYPQGKPVILCSYTGCTREVSTTELRDWHFDSSVFVRHLGELFQCKGTPEEIIGGNLWSLGMTAHRIGGIPRDVYFALNLGKDSFNIYERLPKDGTQAILISGSSQMQYSDHFKADHVFSISDILSFAGDRLELNIDAMNARLGLPVEKKKKPKNTTGSRANNVKKMLAEIIKEISGAYSHYCNQNYRDNGSQELYPRLTFEQLGERVGISKGTVSKIFSEEDENGDPAYKELHIMWEILGSKAQILKYGMTHLQNKQKGR</sequence>
<evidence type="ECO:0000313" key="1">
    <source>
        <dbReference type="EMBL" id="PVY38631.1"/>
    </source>
</evidence>
<protein>
    <submittedName>
        <fullName evidence="1">Uncharacterized protein</fullName>
    </submittedName>
</protein>
<dbReference type="CDD" id="cd00093">
    <property type="entry name" value="HTH_XRE"/>
    <property type="match status" value="1"/>
</dbReference>
<evidence type="ECO:0000313" key="2">
    <source>
        <dbReference type="Proteomes" id="UP000245959"/>
    </source>
</evidence>
<name>A0A2U1AQM0_9BACT</name>
<reference evidence="1 2" key="1">
    <citation type="submission" date="2018-04" db="EMBL/GenBank/DDBJ databases">
        <title>Genomic Encyclopedia of Type Strains, Phase IV (KMG-IV): sequencing the most valuable type-strain genomes for metagenomic binning, comparative biology and taxonomic classification.</title>
        <authorList>
            <person name="Goeker M."/>
        </authorList>
    </citation>
    <scope>NUCLEOTIDE SEQUENCE [LARGE SCALE GENOMIC DNA]</scope>
    <source>
        <strain evidence="1 2">DSM 14823</strain>
    </source>
</reference>
<dbReference type="InterPro" id="IPR001387">
    <property type="entry name" value="Cro/C1-type_HTH"/>
</dbReference>
<comment type="caution">
    <text evidence="1">The sequence shown here is derived from an EMBL/GenBank/DDBJ whole genome shotgun (WGS) entry which is preliminary data.</text>
</comment>
<organism evidence="1 2">
    <name type="scientific">Victivallis vadensis</name>
    <dbReference type="NCBI Taxonomy" id="172901"/>
    <lineage>
        <taxon>Bacteria</taxon>
        <taxon>Pseudomonadati</taxon>
        <taxon>Lentisphaerota</taxon>
        <taxon>Lentisphaeria</taxon>
        <taxon>Victivallales</taxon>
        <taxon>Victivallaceae</taxon>
        <taxon>Victivallis</taxon>
    </lineage>
</organism>
<accession>A0A2U1AQM0</accession>
<dbReference type="Proteomes" id="UP000245959">
    <property type="component" value="Unassembled WGS sequence"/>
</dbReference>
<dbReference type="GeneID" id="78297469"/>
<proteinExistence type="predicted"/>
<gene>
    <name evidence="1" type="ORF">C8D82_12556</name>
</gene>
<dbReference type="EMBL" id="QEKH01000025">
    <property type="protein sequence ID" value="PVY38631.1"/>
    <property type="molecule type" value="Genomic_DNA"/>
</dbReference>